<name>A0A2A6BPR7_PRIPA</name>
<reference evidence="1" key="2">
    <citation type="submission" date="2022-06" db="UniProtKB">
        <authorList>
            <consortium name="EnsemblMetazoa"/>
        </authorList>
    </citation>
    <scope>IDENTIFICATION</scope>
    <source>
        <strain evidence="1">PS312</strain>
    </source>
</reference>
<dbReference type="AlphaFoldDB" id="A0A2A6BPR7"/>
<keyword evidence="2" id="KW-1185">Reference proteome</keyword>
<evidence type="ECO:0000313" key="1">
    <source>
        <dbReference type="EnsemblMetazoa" id="PPA44308.1"/>
    </source>
</evidence>
<reference evidence="2" key="1">
    <citation type="journal article" date="2008" name="Nat. Genet.">
        <title>The Pristionchus pacificus genome provides a unique perspective on nematode lifestyle and parasitism.</title>
        <authorList>
            <person name="Dieterich C."/>
            <person name="Clifton S.W."/>
            <person name="Schuster L.N."/>
            <person name="Chinwalla A."/>
            <person name="Delehaunty K."/>
            <person name="Dinkelacker I."/>
            <person name="Fulton L."/>
            <person name="Fulton R."/>
            <person name="Godfrey J."/>
            <person name="Minx P."/>
            <person name="Mitreva M."/>
            <person name="Roeseler W."/>
            <person name="Tian H."/>
            <person name="Witte H."/>
            <person name="Yang S.P."/>
            <person name="Wilson R.K."/>
            <person name="Sommer R.J."/>
        </authorList>
    </citation>
    <scope>NUCLEOTIDE SEQUENCE [LARGE SCALE GENOMIC DNA]</scope>
    <source>
        <strain evidence="2">PS312</strain>
    </source>
</reference>
<accession>A0A8R1V2N5</accession>
<accession>A0A2A6BPR7</accession>
<evidence type="ECO:0000313" key="2">
    <source>
        <dbReference type="Proteomes" id="UP000005239"/>
    </source>
</evidence>
<dbReference type="Proteomes" id="UP000005239">
    <property type="component" value="Unassembled WGS sequence"/>
</dbReference>
<gene>
    <name evidence="1" type="primary">WBGene00282677</name>
</gene>
<dbReference type="EnsemblMetazoa" id="PPA44308.1">
    <property type="protein sequence ID" value="PPA44308.1"/>
    <property type="gene ID" value="WBGene00282677"/>
</dbReference>
<protein>
    <submittedName>
        <fullName evidence="1">Uncharacterized protein</fullName>
    </submittedName>
</protein>
<proteinExistence type="predicted"/>
<sequence>MTNGGNAAAAAAAVVGRGGQSMAAVAIDCVSSSFTGDSITTAAKDQRSIQGIKQSLDNTQGNMRNAAVFVNSDG</sequence>
<organism evidence="1 2">
    <name type="scientific">Pristionchus pacificus</name>
    <name type="common">Parasitic nematode worm</name>
    <dbReference type="NCBI Taxonomy" id="54126"/>
    <lineage>
        <taxon>Eukaryota</taxon>
        <taxon>Metazoa</taxon>
        <taxon>Ecdysozoa</taxon>
        <taxon>Nematoda</taxon>
        <taxon>Chromadorea</taxon>
        <taxon>Rhabditida</taxon>
        <taxon>Rhabditina</taxon>
        <taxon>Diplogasteromorpha</taxon>
        <taxon>Diplogasteroidea</taxon>
        <taxon>Neodiplogasteridae</taxon>
        <taxon>Pristionchus</taxon>
    </lineage>
</organism>